<evidence type="ECO:0000256" key="1">
    <source>
        <dbReference type="SAM" id="Phobius"/>
    </source>
</evidence>
<dbReference type="Proteomes" id="UP000290545">
    <property type="component" value="Unassembled WGS sequence"/>
</dbReference>
<protein>
    <submittedName>
        <fullName evidence="2">Uncharacterized protein</fullName>
    </submittedName>
</protein>
<organism evidence="2 3">
    <name type="scientific">Filimonas effusa</name>
    <dbReference type="NCBI Taxonomy" id="2508721"/>
    <lineage>
        <taxon>Bacteria</taxon>
        <taxon>Pseudomonadati</taxon>
        <taxon>Bacteroidota</taxon>
        <taxon>Chitinophagia</taxon>
        <taxon>Chitinophagales</taxon>
        <taxon>Chitinophagaceae</taxon>
        <taxon>Filimonas</taxon>
    </lineage>
</organism>
<keyword evidence="1" id="KW-1133">Transmembrane helix</keyword>
<accession>A0A4Q1DB66</accession>
<dbReference type="OrthoDB" id="680207at2"/>
<sequence length="96" mass="10875">MTSISKSEHEKMQVALEQIKTEGASQMRQELATLHSEFVRQLEAARESVVQYEKHYKAARLLLAKAVKEHKKEMAKKMAGGVIHVLLIVAAIGIYW</sequence>
<proteinExistence type="predicted"/>
<evidence type="ECO:0000313" key="3">
    <source>
        <dbReference type="Proteomes" id="UP000290545"/>
    </source>
</evidence>
<feature type="transmembrane region" description="Helical" evidence="1">
    <location>
        <begin position="78"/>
        <end position="95"/>
    </location>
</feature>
<gene>
    <name evidence="2" type="ORF">ESB13_06915</name>
</gene>
<dbReference type="EMBL" id="SDHZ01000001">
    <property type="protein sequence ID" value="RXK86530.1"/>
    <property type="molecule type" value="Genomic_DNA"/>
</dbReference>
<dbReference type="AlphaFoldDB" id="A0A4Q1DB66"/>
<name>A0A4Q1DB66_9BACT</name>
<evidence type="ECO:0000313" key="2">
    <source>
        <dbReference type="EMBL" id="RXK86530.1"/>
    </source>
</evidence>
<keyword evidence="1" id="KW-0812">Transmembrane</keyword>
<keyword evidence="3" id="KW-1185">Reference proteome</keyword>
<comment type="caution">
    <text evidence="2">The sequence shown here is derived from an EMBL/GenBank/DDBJ whole genome shotgun (WGS) entry which is preliminary data.</text>
</comment>
<dbReference type="RefSeq" id="WP_129002279.1">
    <property type="nucleotide sequence ID" value="NZ_SDHZ01000001.1"/>
</dbReference>
<reference evidence="2 3" key="1">
    <citation type="submission" date="2019-01" db="EMBL/GenBank/DDBJ databases">
        <title>Filimonas sp. strain TTM-71.</title>
        <authorList>
            <person name="Chen W.-M."/>
        </authorList>
    </citation>
    <scope>NUCLEOTIDE SEQUENCE [LARGE SCALE GENOMIC DNA]</scope>
    <source>
        <strain evidence="2 3">TTM-71</strain>
    </source>
</reference>
<keyword evidence="1" id="KW-0472">Membrane</keyword>